<dbReference type="EMBL" id="SPKT01000021">
    <property type="protein sequence ID" value="TFH98198.1"/>
    <property type="molecule type" value="Genomic_DNA"/>
</dbReference>
<dbReference type="Proteomes" id="UP000297477">
    <property type="component" value="Unassembled WGS sequence"/>
</dbReference>
<feature type="transmembrane region" description="Helical" evidence="1">
    <location>
        <begin position="35"/>
        <end position="56"/>
    </location>
</feature>
<keyword evidence="1" id="KW-0812">Transmembrane</keyword>
<protein>
    <submittedName>
        <fullName evidence="2">DUF805 domain-containing protein</fullName>
    </submittedName>
</protein>
<proteinExistence type="predicted"/>
<feature type="transmembrane region" description="Helical" evidence="1">
    <location>
        <begin position="68"/>
        <end position="89"/>
    </location>
</feature>
<evidence type="ECO:0000313" key="3">
    <source>
        <dbReference type="Proteomes" id="UP000297477"/>
    </source>
</evidence>
<gene>
    <name evidence="2" type="ORF">E4A49_09485</name>
</gene>
<keyword evidence="1" id="KW-1133">Transmembrane helix</keyword>
<dbReference type="Pfam" id="PF05656">
    <property type="entry name" value="DUF805"/>
    <property type="match status" value="1"/>
</dbReference>
<dbReference type="PANTHER" id="PTHR34980:SF2">
    <property type="entry name" value="INNER MEMBRANE PROTEIN YHAH-RELATED"/>
    <property type="match status" value="1"/>
</dbReference>
<reference evidence="2 3" key="1">
    <citation type="submission" date="2019-03" db="EMBL/GenBank/DDBJ databases">
        <title>Reclassification of Micrococcus aloeverae and Micrococcus yunnanensis as later heterotypic synonyms of Micrococcus luteus.</title>
        <authorList>
            <person name="Huang C.-H."/>
        </authorList>
    </citation>
    <scope>NUCLEOTIDE SEQUENCE [LARGE SCALE GENOMIC DNA]</scope>
    <source>
        <strain evidence="2 3">BCRC 12151</strain>
    </source>
</reference>
<keyword evidence="1" id="KW-0472">Membrane</keyword>
<sequence>MSRPAPPRPAPPVRKVTAAVDAAGTTSSGLPDQNIVGSLLMFVFTVAHILPMLGLAVRRLHDANMSGWLVLLGLIPAVGWIVMIVLLVMPPKPEGARYDS</sequence>
<evidence type="ECO:0000256" key="1">
    <source>
        <dbReference type="SAM" id="Phobius"/>
    </source>
</evidence>
<dbReference type="InterPro" id="IPR008523">
    <property type="entry name" value="DUF805"/>
</dbReference>
<organism evidence="2 3">
    <name type="scientific">Micrococcus lylae</name>
    <dbReference type="NCBI Taxonomy" id="1273"/>
    <lineage>
        <taxon>Bacteria</taxon>
        <taxon>Bacillati</taxon>
        <taxon>Actinomycetota</taxon>
        <taxon>Actinomycetes</taxon>
        <taxon>Micrococcales</taxon>
        <taxon>Micrococcaceae</taxon>
        <taxon>Micrococcus</taxon>
    </lineage>
</organism>
<name>A0ABY2JXL6_9MICC</name>
<keyword evidence="3" id="KW-1185">Reference proteome</keyword>
<dbReference type="PANTHER" id="PTHR34980">
    <property type="entry name" value="INNER MEMBRANE PROTEIN-RELATED-RELATED"/>
    <property type="match status" value="1"/>
</dbReference>
<evidence type="ECO:0000313" key="2">
    <source>
        <dbReference type="EMBL" id="TFH98198.1"/>
    </source>
</evidence>
<accession>A0ABY2JXL6</accession>
<comment type="caution">
    <text evidence="2">The sequence shown here is derived from an EMBL/GenBank/DDBJ whole genome shotgun (WGS) entry which is preliminary data.</text>
</comment>